<dbReference type="HOGENOM" id="CLU_157466_0_0_1"/>
<dbReference type="eggNOG" id="ENOG502TK6M">
    <property type="taxonomic scope" value="Eukaryota"/>
</dbReference>
<organism evidence="3">
    <name type="scientific">Caenorhabditis brenneri</name>
    <name type="common">Nematode worm</name>
    <dbReference type="NCBI Taxonomy" id="135651"/>
    <lineage>
        <taxon>Eukaryota</taxon>
        <taxon>Metazoa</taxon>
        <taxon>Ecdysozoa</taxon>
        <taxon>Nematoda</taxon>
        <taxon>Chromadorea</taxon>
        <taxon>Rhabditida</taxon>
        <taxon>Rhabditina</taxon>
        <taxon>Rhabditomorpha</taxon>
        <taxon>Rhabditoidea</taxon>
        <taxon>Rhabditidae</taxon>
        <taxon>Peloderinae</taxon>
        <taxon>Caenorhabditis</taxon>
    </lineage>
</organism>
<dbReference type="AlphaFoldDB" id="G0N234"/>
<proteinExistence type="predicted"/>
<feature type="signal peptide" evidence="1">
    <location>
        <begin position="1"/>
        <end position="18"/>
    </location>
</feature>
<evidence type="ECO:0000313" key="2">
    <source>
        <dbReference type="EMBL" id="EGT50582.1"/>
    </source>
</evidence>
<dbReference type="Proteomes" id="UP000008068">
    <property type="component" value="Unassembled WGS sequence"/>
</dbReference>
<gene>
    <name evidence="2" type="ORF">CAEBREN_10833</name>
</gene>
<dbReference type="EMBL" id="GL379829">
    <property type="protein sequence ID" value="EGT50582.1"/>
    <property type="molecule type" value="Genomic_DNA"/>
</dbReference>
<dbReference type="OrthoDB" id="5898627at2759"/>
<keyword evidence="3" id="KW-1185">Reference proteome</keyword>
<reference evidence="3" key="1">
    <citation type="submission" date="2011-07" db="EMBL/GenBank/DDBJ databases">
        <authorList>
            <consortium name="Caenorhabditis brenneri Sequencing and Analysis Consortium"/>
            <person name="Wilson R.K."/>
        </authorList>
    </citation>
    <scope>NUCLEOTIDE SEQUENCE [LARGE SCALE GENOMIC DNA]</scope>
    <source>
        <strain evidence="3">PB2801</strain>
    </source>
</reference>
<feature type="chain" id="PRO_5005679239" evidence="1">
    <location>
        <begin position="19"/>
        <end position="141"/>
    </location>
</feature>
<name>G0N234_CAEBE</name>
<dbReference type="InterPro" id="IPR008588">
    <property type="entry name" value="DUF870_CAE_spp"/>
</dbReference>
<keyword evidence="1" id="KW-0732">Signal</keyword>
<sequence length="141" mass="16257">MRYRTLCLLILLVTVIQSDPITFRTILDCDASIAYYCGYMMIYEVDHPTYHDKVKDDYFCTFEKKRDCTFPPMRVGGDGSPTYEFSYILTHNCTTNGKVRCVKPRDLSYAPVNGEHTVEFYAPIFNQGVDGECRHPNSQNP</sequence>
<evidence type="ECO:0000313" key="3">
    <source>
        <dbReference type="Proteomes" id="UP000008068"/>
    </source>
</evidence>
<dbReference type="OMA" id="THYEFAY"/>
<protein>
    <submittedName>
        <fullName evidence="2">Uncharacterized protein</fullName>
    </submittedName>
</protein>
<accession>G0N234</accession>
<evidence type="ECO:0000256" key="1">
    <source>
        <dbReference type="SAM" id="SignalP"/>
    </source>
</evidence>
<dbReference type="InParanoid" id="G0N234"/>
<dbReference type="Pfam" id="PF05912">
    <property type="entry name" value="DUF870"/>
    <property type="match status" value="1"/>
</dbReference>